<dbReference type="InterPro" id="IPR000847">
    <property type="entry name" value="LysR_HTH_N"/>
</dbReference>
<evidence type="ECO:0000256" key="5">
    <source>
        <dbReference type="SAM" id="MobiDB-lite"/>
    </source>
</evidence>
<evidence type="ECO:0000259" key="6">
    <source>
        <dbReference type="PROSITE" id="PS50931"/>
    </source>
</evidence>
<dbReference type="EMBL" id="CP107020">
    <property type="protein sequence ID" value="UYG17410.1"/>
    <property type="molecule type" value="Genomic_DNA"/>
</dbReference>
<keyword evidence="4" id="KW-0804">Transcription</keyword>
<evidence type="ECO:0000256" key="4">
    <source>
        <dbReference type="ARBA" id="ARBA00023163"/>
    </source>
</evidence>
<evidence type="ECO:0000256" key="3">
    <source>
        <dbReference type="ARBA" id="ARBA00023125"/>
    </source>
</evidence>
<dbReference type="PRINTS" id="PR00039">
    <property type="entry name" value="HTHLYSR"/>
</dbReference>
<organism evidence="7 8">
    <name type="scientific">Brachybacterium huguangmaarense</name>
    <dbReference type="NCBI Taxonomy" id="1652028"/>
    <lineage>
        <taxon>Bacteria</taxon>
        <taxon>Bacillati</taxon>
        <taxon>Actinomycetota</taxon>
        <taxon>Actinomycetes</taxon>
        <taxon>Micrococcales</taxon>
        <taxon>Dermabacteraceae</taxon>
        <taxon>Brachybacterium</taxon>
    </lineage>
</organism>
<dbReference type="Gene3D" id="3.40.190.10">
    <property type="entry name" value="Periplasmic binding protein-like II"/>
    <property type="match status" value="2"/>
</dbReference>
<name>A0ABY6G2G8_9MICO</name>
<proteinExistence type="inferred from homology"/>
<dbReference type="InterPro" id="IPR036390">
    <property type="entry name" value="WH_DNA-bd_sf"/>
</dbReference>
<dbReference type="PROSITE" id="PS50931">
    <property type="entry name" value="HTH_LYSR"/>
    <property type="match status" value="1"/>
</dbReference>
<gene>
    <name evidence="7" type="ORF">BRM3_02965</name>
</gene>
<dbReference type="InterPro" id="IPR036388">
    <property type="entry name" value="WH-like_DNA-bd_sf"/>
</dbReference>
<evidence type="ECO:0000313" key="7">
    <source>
        <dbReference type="EMBL" id="UYG17410.1"/>
    </source>
</evidence>
<dbReference type="RefSeq" id="WP_263594619.1">
    <property type="nucleotide sequence ID" value="NZ_CP107020.1"/>
</dbReference>
<dbReference type="PANTHER" id="PTHR30346:SF0">
    <property type="entry name" value="HCA OPERON TRANSCRIPTIONAL ACTIVATOR HCAR"/>
    <property type="match status" value="1"/>
</dbReference>
<evidence type="ECO:0000256" key="1">
    <source>
        <dbReference type="ARBA" id="ARBA00009437"/>
    </source>
</evidence>
<keyword evidence="3" id="KW-0238">DNA-binding</keyword>
<accession>A0ABY6G2G8</accession>
<dbReference type="Proteomes" id="UP001164305">
    <property type="component" value="Chromosome"/>
</dbReference>
<evidence type="ECO:0000313" key="8">
    <source>
        <dbReference type="Proteomes" id="UP001164305"/>
    </source>
</evidence>
<dbReference type="Pfam" id="PF03466">
    <property type="entry name" value="LysR_substrate"/>
    <property type="match status" value="1"/>
</dbReference>
<keyword evidence="2" id="KW-0805">Transcription regulation</keyword>
<evidence type="ECO:0000256" key="2">
    <source>
        <dbReference type="ARBA" id="ARBA00023015"/>
    </source>
</evidence>
<dbReference type="Gene3D" id="1.10.10.10">
    <property type="entry name" value="Winged helix-like DNA-binding domain superfamily/Winged helix DNA-binding domain"/>
    <property type="match status" value="1"/>
</dbReference>
<sequence>MSPVNLTLRQLDYLVAVAEHGTVTAASHALHLSQSTVSTAIADLERHLKVTLFVRHARGLTLTRDGESIVAEARRLLRDAENLQSHASMLGSQLTGALHIGCYTTIAPFLVPGAVAAFGERYAAVDVTFSEGSRHQLLDQLVQGRSDVAVMYAYRFGNQLSELGHTATRLSAVPPYVLLPPDHRLADAETVTLTELAEDPFILFDLEPGGTYFLSLFDEAGLTPRIRFRTQSSELTRCLVARGIGFALLSQRPRTTVSYEGLEYVTKELVTRPEGLDVVAVTPGGSPPNRRVRAFIQVAREVLADHGTPDAATAAHSAEASAEPNVQTKFRSGG</sequence>
<dbReference type="SUPFAM" id="SSF53850">
    <property type="entry name" value="Periplasmic binding protein-like II"/>
    <property type="match status" value="1"/>
</dbReference>
<feature type="region of interest" description="Disordered" evidence="5">
    <location>
        <begin position="315"/>
        <end position="334"/>
    </location>
</feature>
<protein>
    <submittedName>
        <fullName evidence="7">LysR family transcriptional regulator</fullName>
    </submittedName>
</protein>
<dbReference type="SUPFAM" id="SSF46785">
    <property type="entry name" value="Winged helix' DNA-binding domain"/>
    <property type="match status" value="1"/>
</dbReference>
<reference evidence="7" key="1">
    <citation type="submission" date="2022-10" db="EMBL/GenBank/DDBJ databases">
        <title>Whole-Genome Sequencing of Brachybacterium huguangmaarense BRM-3, Isolated from Betula schmidtii.</title>
        <authorList>
            <person name="Haam D."/>
        </authorList>
    </citation>
    <scope>NUCLEOTIDE SEQUENCE</scope>
    <source>
        <strain evidence="7">BRM-3</strain>
    </source>
</reference>
<keyword evidence="8" id="KW-1185">Reference proteome</keyword>
<feature type="compositionally biased region" description="Polar residues" evidence="5">
    <location>
        <begin position="324"/>
        <end position="334"/>
    </location>
</feature>
<dbReference type="Pfam" id="PF00126">
    <property type="entry name" value="HTH_1"/>
    <property type="match status" value="1"/>
</dbReference>
<comment type="similarity">
    <text evidence="1">Belongs to the LysR transcriptional regulatory family.</text>
</comment>
<dbReference type="InterPro" id="IPR005119">
    <property type="entry name" value="LysR_subst-bd"/>
</dbReference>
<feature type="domain" description="HTH lysR-type" evidence="6">
    <location>
        <begin position="6"/>
        <end position="63"/>
    </location>
</feature>
<dbReference type="PANTHER" id="PTHR30346">
    <property type="entry name" value="TRANSCRIPTIONAL DUAL REGULATOR HCAR-RELATED"/>
    <property type="match status" value="1"/>
</dbReference>